<name>A0A0M3J933_ANISI</name>
<sequence>MGGNEIIEEVTPMGGGNIVVGGQGGSIDGILTSVGGKIIEVGEGI</sequence>
<accession>A0A0M3J933</accession>
<keyword evidence="2" id="KW-1185">Reference proteome</keyword>
<dbReference type="AlphaFoldDB" id="A0A0M3J933"/>
<organism evidence="3">
    <name type="scientific">Anisakis simplex</name>
    <name type="common">Herring worm</name>
    <dbReference type="NCBI Taxonomy" id="6269"/>
    <lineage>
        <taxon>Eukaryota</taxon>
        <taxon>Metazoa</taxon>
        <taxon>Ecdysozoa</taxon>
        <taxon>Nematoda</taxon>
        <taxon>Chromadorea</taxon>
        <taxon>Rhabditida</taxon>
        <taxon>Spirurina</taxon>
        <taxon>Ascaridomorpha</taxon>
        <taxon>Ascaridoidea</taxon>
        <taxon>Anisakidae</taxon>
        <taxon>Anisakis</taxon>
        <taxon>Anisakis simplex complex</taxon>
    </lineage>
</organism>
<reference evidence="1 2" key="2">
    <citation type="submission" date="2018-11" db="EMBL/GenBank/DDBJ databases">
        <authorList>
            <consortium name="Pathogen Informatics"/>
        </authorList>
    </citation>
    <scope>NUCLEOTIDE SEQUENCE [LARGE SCALE GENOMIC DNA]</scope>
</reference>
<evidence type="ECO:0000313" key="2">
    <source>
        <dbReference type="Proteomes" id="UP000267096"/>
    </source>
</evidence>
<evidence type="ECO:0000313" key="1">
    <source>
        <dbReference type="EMBL" id="VDK22619.1"/>
    </source>
</evidence>
<proteinExistence type="predicted"/>
<evidence type="ECO:0000313" key="3">
    <source>
        <dbReference type="WBParaSite" id="ASIM_0000409401-mRNA-1"/>
    </source>
</evidence>
<protein>
    <submittedName>
        <fullName evidence="1 3">Uncharacterized protein</fullName>
    </submittedName>
</protein>
<dbReference type="WBParaSite" id="ASIM_0000409401-mRNA-1">
    <property type="protein sequence ID" value="ASIM_0000409401-mRNA-1"/>
    <property type="gene ID" value="ASIM_0000409401"/>
</dbReference>
<gene>
    <name evidence="1" type="ORF">ASIM_LOCUS3916</name>
</gene>
<dbReference type="EMBL" id="UYRR01006454">
    <property type="protein sequence ID" value="VDK22619.1"/>
    <property type="molecule type" value="Genomic_DNA"/>
</dbReference>
<reference evidence="3" key="1">
    <citation type="submission" date="2017-02" db="UniProtKB">
        <authorList>
            <consortium name="WormBaseParasite"/>
        </authorList>
    </citation>
    <scope>IDENTIFICATION</scope>
</reference>
<dbReference type="Proteomes" id="UP000267096">
    <property type="component" value="Unassembled WGS sequence"/>
</dbReference>